<reference evidence="1 2" key="1">
    <citation type="submission" date="2016-07" db="EMBL/GenBank/DDBJ databases">
        <title>Characterization of isolates of Eisenbergiella tayi derived from blood cultures, using whole genome sequencing.</title>
        <authorList>
            <person name="Burdz T."/>
            <person name="Wiebe D."/>
            <person name="Huynh C."/>
            <person name="Bernard K."/>
        </authorList>
    </citation>
    <scope>NUCLEOTIDE SEQUENCE [LARGE SCALE GENOMIC DNA]</scope>
    <source>
        <strain evidence="1 2">NML 120489</strain>
    </source>
</reference>
<dbReference type="Proteomes" id="UP000095003">
    <property type="component" value="Unassembled WGS sequence"/>
</dbReference>
<evidence type="ECO:0000313" key="2">
    <source>
        <dbReference type="Proteomes" id="UP000095003"/>
    </source>
</evidence>
<protein>
    <recommendedName>
        <fullName evidence="3">Nucleoside kinase</fullName>
    </recommendedName>
</protein>
<dbReference type="SUPFAM" id="SSF52540">
    <property type="entry name" value="P-loop containing nucleoside triphosphate hydrolases"/>
    <property type="match status" value="1"/>
</dbReference>
<name>A0A1E3AR13_9FIRM</name>
<evidence type="ECO:0000313" key="1">
    <source>
        <dbReference type="EMBL" id="ODM11185.1"/>
    </source>
</evidence>
<dbReference type="AlphaFoldDB" id="A0A1E3AR13"/>
<organism evidence="1 2">
    <name type="scientific">Eisenbergiella tayi</name>
    <dbReference type="NCBI Taxonomy" id="1432052"/>
    <lineage>
        <taxon>Bacteria</taxon>
        <taxon>Bacillati</taxon>
        <taxon>Bacillota</taxon>
        <taxon>Clostridia</taxon>
        <taxon>Lachnospirales</taxon>
        <taxon>Lachnospiraceae</taxon>
        <taxon>Eisenbergiella</taxon>
    </lineage>
</organism>
<dbReference type="RefSeq" id="WP_069157832.1">
    <property type="nucleotide sequence ID" value="NZ_DBFYTC010000199.1"/>
</dbReference>
<gene>
    <name evidence="1" type="ORF">BEH84_03614</name>
</gene>
<dbReference type="EMBL" id="MCGI01000003">
    <property type="protein sequence ID" value="ODM11185.1"/>
    <property type="molecule type" value="Genomic_DNA"/>
</dbReference>
<sequence>MNKHLFLIGGASGCGKTAICQTLAGTMNKIICLDGDSLWNPQIFNMENTVQFYDLWFKLANDISDNGVAVAIFHAGLGLPENLSSFARDTFDVHFLTLFCSNEELETRLLSRPEWQNAGESAKGFINAMKGMNMKYQLLPIDSKIDTSDISLSESASKVKEWIISCM</sequence>
<accession>A0A1E3AR13</accession>
<evidence type="ECO:0008006" key="3">
    <source>
        <dbReference type="Google" id="ProtNLM"/>
    </source>
</evidence>
<dbReference type="InterPro" id="IPR027417">
    <property type="entry name" value="P-loop_NTPase"/>
</dbReference>
<proteinExistence type="predicted"/>
<dbReference type="Gene3D" id="3.40.50.300">
    <property type="entry name" value="P-loop containing nucleotide triphosphate hydrolases"/>
    <property type="match status" value="1"/>
</dbReference>
<comment type="caution">
    <text evidence="1">The sequence shown here is derived from an EMBL/GenBank/DDBJ whole genome shotgun (WGS) entry which is preliminary data.</text>
</comment>